<feature type="region of interest" description="Disordered" evidence="1">
    <location>
        <begin position="71"/>
        <end position="90"/>
    </location>
</feature>
<dbReference type="EMBL" id="LN853083">
    <property type="protein sequence ID" value="CRY95017.1"/>
    <property type="molecule type" value="Genomic_DNA"/>
</dbReference>
<geneLocation type="plasmid" evidence="2">
    <name>pRGRH0441</name>
</geneLocation>
<organism evidence="2">
    <name type="scientific">uncultured prokaryote</name>
    <dbReference type="NCBI Taxonomy" id="198431"/>
    <lineage>
        <taxon>unclassified sequences</taxon>
        <taxon>environmental samples</taxon>
    </lineage>
</organism>
<sequence>MISIETIEARASELIERALSDKDPVHYQPVFLDWAMSLYLLLSSEGDTKGRKAAARLWDRIQHAREVCLRRSSPGYTGGTGQAAAPGGGE</sequence>
<evidence type="ECO:0000256" key="1">
    <source>
        <dbReference type="SAM" id="MobiDB-lite"/>
    </source>
</evidence>
<reference evidence="2" key="1">
    <citation type="submission" date="2015-06" db="EMBL/GenBank/DDBJ databases">
        <authorList>
            <person name="Joergensen T."/>
        </authorList>
    </citation>
    <scope>NUCLEOTIDE SEQUENCE</scope>
    <source>
        <plasmid evidence="2">pRGRH0441</plasmid>
    </source>
</reference>
<proteinExistence type="predicted"/>
<dbReference type="AlphaFoldDB" id="A0A0H5QG69"/>
<name>A0A0H5QG69_9ZZZZ</name>
<evidence type="ECO:0000313" key="2">
    <source>
        <dbReference type="EMBL" id="CRY95017.1"/>
    </source>
</evidence>
<protein>
    <submittedName>
        <fullName evidence="2">Uncharacterized protein</fullName>
    </submittedName>
</protein>
<reference evidence="2" key="2">
    <citation type="submission" date="2015-07" db="EMBL/GenBank/DDBJ databases">
        <title>Plasmids, circular viruses and viroids from rat gut.</title>
        <authorList>
            <person name="Jorgensen T.J."/>
            <person name="Hansen M.A."/>
            <person name="Xu Z."/>
            <person name="Tabak M.A."/>
            <person name="Sorensen S.J."/>
            <person name="Hansen L.H."/>
        </authorList>
    </citation>
    <scope>NUCLEOTIDE SEQUENCE</scope>
    <source>
        <plasmid evidence="2">pRGRH0441</plasmid>
    </source>
</reference>
<accession>A0A0H5QG69</accession>
<feature type="compositionally biased region" description="Gly residues" evidence="1">
    <location>
        <begin position="76"/>
        <end position="90"/>
    </location>
</feature>
<keyword evidence="2" id="KW-0614">Plasmid</keyword>